<protein>
    <recommendedName>
        <fullName evidence="1">DZANK-type domain-containing protein</fullName>
    </recommendedName>
</protein>
<reference evidence="2 3" key="1">
    <citation type="submission" date="2015-03" db="EMBL/GenBank/DDBJ databases">
        <title>Draft genome sequence of Luteibacter yeojuensis strain SU11.</title>
        <authorList>
            <person name="Sulaiman J."/>
            <person name="Priya K."/>
            <person name="Chan K.-G."/>
        </authorList>
    </citation>
    <scope>NUCLEOTIDE SEQUENCE [LARGE SCALE GENOMIC DNA]</scope>
    <source>
        <strain evidence="2 3">SU11</strain>
    </source>
</reference>
<dbReference type="InterPro" id="IPR025874">
    <property type="entry name" value="DZR"/>
</dbReference>
<sequence length="221" mass="23693">MPMGGELHFAKNFRDQSQQQGTGAGFQFDFYCEDCNDTWRSPFEPYRSAQAAGWLQRLSGVASGFLGNVGSTLDDAADGYARAGWGTARDEALRDAIEKAKAHFHRCARCSSYVCDKCWNIEQGLCHRCAPSIEAEVAEARHGGLVEKAREDARAQGMENAAKVDVKAQKQLACPACGAATGGGKFCPECGTSLNQVRTCAGCQHEVPPGSKFCPECGKAA</sequence>
<dbReference type="Pfam" id="PF12773">
    <property type="entry name" value="DZR"/>
    <property type="match status" value="1"/>
</dbReference>
<dbReference type="Proteomes" id="UP000033651">
    <property type="component" value="Unassembled WGS sequence"/>
</dbReference>
<accession>A0A0F3KPW9</accession>
<dbReference type="EMBL" id="JZRB01000022">
    <property type="protein sequence ID" value="KJV33315.1"/>
    <property type="molecule type" value="Genomic_DNA"/>
</dbReference>
<gene>
    <name evidence="2" type="ORF">VI08_11070</name>
</gene>
<dbReference type="OrthoDB" id="1178869at2"/>
<feature type="domain" description="DZANK-type" evidence="1">
    <location>
        <begin position="174"/>
        <end position="218"/>
    </location>
</feature>
<evidence type="ECO:0000259" key="1">
    <source>
        <dbReference type="Pfam" id="PF12773"/>
    </source>
</evidence>
<keyword evidence="3" id="KW-1185">Reference proteome</keyword>
<proteinExistence type="predicted"/>
<dbReference type="AlphaFoldDB" id="A0A0F3KPW9"/>
<dbReference type="PATRIC" id="fig|345309.4.peg.1554"/>
<name>A0A0F3KPW9_9GAMM</name>
<organism evidence="2 3">
    <name type="scientific">Luteibacter yeojuensis</name>
    <dbReference type="NCBI Taxonomy" id="345309"/>
    <lineage>
        <taxon>Bacteria</taxon>
        <taxon>Pseudomonadati</taxon>
        <taxon>Pseudomonadota</taxon>
        <taxon>Gammaproteobacteria</taxon>
        <taxon>Lysobacterales</taxon>
        <taxon>Rhodanobacteraceae</taxon>
        <taxon>Luteibacter</taxon>
    </lineage>
</organism>
<evidence type="ECO:0000313" key="3">
    <source>
        <dbReference type="Proteomes" id="UP000033651"/>
    </source>
</evidence>
<comment type="caution">
    <text evidence="2">The sequence shown here is derived from an EMBL/GenBank/DDBJ whole genome shotgun (WGS) entry which is preliminary data.</text>
</comment>
<evidence type="ECO:0000313" key="2">
    <source>
        <dbReference type="EMBL" id="KJV33315.1"/>
    </source>
</evidence>